<reference evidence="4" key="1">
    <citation type="submission" date="2025-08" db="UniProtKB">
        <authorList>
            <consortium name="Ensembl"/>
        </authorList>
    </citation>
    <scope>IDENTIFICATION</scope>
</reference>
<sequence>MDPFLALLNSLSACLSASEVSALKFLCQDKIGKRKLESVQSARELFICLMEQQLISRYNVDLLKTMFKSIKREDLILQLEQFIEDGEANAPDEQPDLEERRLQKVVIEVICENVGRDWKMLMRKLNLSEARLEEIEEAKPHNLRERLFWSLRTWQKLKGKDAKFSGLWIRLLCCVKLQKMKFGPLSRRCIEIQWVFYVDDRFTAAACKSESQHQFFNKHPHFRNSACDQNEWKDPSFSLCTL</sequence>
<evidence type="ECO:0000313" key="4">
    <source>
        <dbReference type="Ensembl" id="ENSPCLP00000007728.1"/>
    </source>
</evidence>
<dbReference type="InterPro" id="IPR000488">
    <property type="entry name" value="Death_dom"/>
</dbReference>
<dbReference type="Pfam" id="PF01335">
    <property type="entry name" value="DED"/>
    <property type="match status" value="1"/>
</dbReference>
<feature type="signal peptide" evidence="1">
    <location>
        <begin position="1"/>
        <end position="22"/>
    </location>
</feature>
<dbReference type="SMART" id="SM00031">
    <property type="entry name" value="DED"/>
    <property type="match status" value="1"/>
</dbReference>
<dbReference type="PROSITE" id="PS50017">
    <property type="entry name" value="DEATH_DOMAIN"/>
    <property type="match status" value="1"/>
</dbReference>
<dbReference type="AlphaFoldDB" id="A0A669PN12"/>
<protein>
    <submittedName>
        <fullName evidence="4">Fas associated via death domain</fullName>
    </submittedName>
</protein>
<organism evidence="4 5">
    <name type="scientific">Phasianus colchicus</name>
    <name type="common">Common pheasant</name>
    <dbReference type="NCBI Taxonomy" id="9054"/>
    <lineage>
        <taxon>Eukaryota</taxon>
        <taxon>Metazoa</taxon>
        <taxon>Chordata</taxon>
        <taxon>Craniata</taxon>
        <taxon>Vertebrata</taxon>
        <taxon>Euteleostomi</taxon>
        <taxon>Archelosauria</taxon>
        <taxon>Archosauria</taxon>
        <taxon>Dinosauria</taxon>
        <taxon>Saurischia</taxon>
        <taxon>Theropoda</taxon>
        <taxon>Coelurosauria</taxon>
        <taxon>Aves</taxon>
        <taxon>Neognathae</taxon>
        <taxon>Galloanserae</taxon>
        <taxon>Galliformes</taxon>
        <taxon>Phasianidae</taxon>
        <taxon>Phasianinae</taxon>
        <taxon>Phasianus</taxon>
    </lineage>
</organism>
<evidence type="ECO:0000259" key="2">
    <source>
        <dbReference type="PROSITE" id="PS50017"/>
    </source>
</evidence>
<dbReference type="Proteomes" id="UP000472261">
    <property type="component" value="Unplaced"/>
</dbReference>
<dbReference type="SMART" id="SM00005">
    <property type="entry name" value="DEATH"/>
    <property type="match status" value="1"/>
</dbReference>
<dbReference type="Ensembl" id="ENSPCLT00000010628.1">
    <property type="protein sequence ID" value="ENSPCLP00000007728.1"/>
    <property type="gene ID" value="ENSPCLG00000006475.1"/>
</dbReference>
<dbReference type="GO" id="GO:0007165">
    <property type="term" value="P:signal transduction"/>
    <property type="evidence" value="ECO:0007669"/>
    <property type="project" value="InterPro"/>
</dbReference>
<dbReference type="PANTHER" id="PTHR48169">
    <property type="entry name" value="DED DOMAIN-CONTAINING PROTEIN"/>
    <property type="match status" value="1"/>
</dbReference>
<keyword evidence="5" id="KW-1185">Reference proteome</keyword>
<dbReference type="Pfam" id="PF00531">
    <property type="entry name" value="Death"/>
    <property type="match status" value="1"/>
</dbReference>
<proteinExistence type="predicted"/>
<feature type="domain" description="Death" evidence="2">
    <location>
        <begin position="103"/>
        <end position="167"/>
    </location>
</feature>
<evidence type="ECO:0000313" key="5">
    <source>
        <dbReference type="Proteomes" id="UP000472261"/>
    </source>
</evidence>
<dbReference type="InterPro" id="IPR001875">
    <property type="entry name" value="DED_dom"/>
</dbReference>
<dbReference type="PROSITE" id="PS50168">
    <property type="entry name" value="DED"/>
    <property type="match status" value="1"/>
</dbReference>
<evidence type="ECO:0000256" key="1">
    <source>
        <dbReference type="SAM" id="SignalP"/>
    </source>
</evidence>
<feature type="domain" description="DED" evidence="3">
    <location>
        <begin position="3"/>
        <end position="81"/>
    </location>
</feature>
<dbReference type="GO" id="GO:0042981">
    <property type="term" value="P:regulation of apoptotic process"/>
    <property type="evidence" value="ECO:0007669"/>
    <property type="project" value="InterPro"/>
</dbReference>
<feature type="chain" id="PRO_5025554822" evidence="1">
    <location>
        <begin position="23"/>
        <end position="242"/>
    </location>
</feature>
<dbReference type="Gene3D" id="1.10.533.10">
    <property type="entry name" value="Death Domain, Fas"/>
    <property type="match status" value="2"/>
</dbReference>
<name>A0A669PN12_PHACC</name>
<dbReference type="CDD" id="cd08336">
    <property type="entry name" value="DED_FADD"/>
    <property type="match status" value="1"/>
</dbReference>
<evidence type="ECO:0000259" key="3">
    <source>
        <dbReference type="PROSITE" id="PS50168"/>
    </source>
</evidence>
<keyword evidence="1" id="KW-0732">Signal</keyword>
<dbReference type="InterPro" id="IPR011029">
    <property type="entry name" value="DEATH-like_dom_sf"/>
</dbReference>
<accession>A0A669PN12</accession>
<dbReference type="SUPFAM" id="SSF47986">
    <property type="entry name" value="DEATH domain"/>
    <property type="match status" value="1"/>
</dbReference>
<dbReference type="PANTHER" id="PTHR48169:SF3">
    <property type="entry name" value="CASP8 AND FADD LIKE APOPTOSIS REGULATOR"/>
    <property type="match status" value="1"/>
</dbReference>
<dbReference type="FunFam" id="1.10.533.10:FF:000062">
    <property type="entry name" value="Fas-associated via death domain"/>
    <property type="match status" value="1"/>
</dbReference>
<reference evidence="4" key="2">
    <citation type="submission" date="2025-09" db="UniProtKB">
        <authorList>
            <consortium name="Ensembl"/>
        </authorList>
    </citation>
    <scope>IDENTIFICATION</scope>
</reference>